<proteinExistence type="inferred from homology"/>
<keyword evidence="21" id="KW-1185">Reference proteome</keyword>
<keyword evidence="10" id="KW-0443">Lipid metabolism</keyword>
<dbReference type="PROSITE" id="PS52004">
    <property type="entry name" value="KS3_2"/>
    <property type="match status" value="1"/>
</dbReference>
<keyword evidence="6" id="KW-0963">Cytoplasm</keyword>
<sequence length="405" mass="43021">MRRVVVTGLGIVSCLGNDRQQVLEALREGRSGIRFKEEYAERGFRSQVAGVVDIDLDALVDRKLRRFMGDAAAYAYVSMAQAIEDSGLAPEMVSNERTGLIAGSGGASSANQVEAADVMREKGLRRVGPYRVTRTMGSTVSACLATPFKIKGVNYSISSACATSAHCIGNAVEQIQMGKQDVVFAGGGEEEHWTLSCLFDAMGALSTHYNDTPEKASRPYDQARDGFVIAGGGGMLVLEELEHARARGAKIYAEVTGYGATSDGHDMVAPSGEGAMRCMRQAMATVNGPIDYINTHGTSTPVGDVAELKAIREVFGDSTPAMSSTKSLTGHSLGATGVQEAIYALLMMENDFIAASANVETLDEQADGFDIVTQRRDGVKVARVLSNSFGFGGTNACLVLEKLRD</sequence>
<evidence type="ECO:0000256" key="12">
    <source>
        <dbReference type="ARBA" id="ARBA00023315"/>
    </source>
</evidence>
<dbReference type="STRING" id="419597.SAMN04487957_11348"/>
<dbReference type="Proteomes" id="UP000199075">
    <property type="component" value="Unassembled WGS sequence"/>
</dbReference>
<dbReference type="FunFam" id="3.40.47.10:FF:000006">
    <property type="entry name" value="3-oxoacyl-[acyl-carrier-protein] synthase I"/>
    <property type="match status" value="1"/>
</dbReference>
<dbReference type="InterPro" id="IPR014031">
    <property type="entry name" value="Ketoacyl_synth_C"/>
</dbReference>
<dbReference type="EC" id="2.3.1.41" evidence="5"/>
<dbReference type="InterPro" id="IPR018201">
    <property type="entry name" value="Ketoacyl_synth_AS"/>
</dbReference>
<dbReference type="PROSITE" id="PS00606">
    <property type="entry name" value="KS3_1"/>
    <property type="match status" value="1"/>
</dbReference>
<dbReference type="CDD" id="cd00834">
    <property type="entry name" value="KAS_I_II"/>
    <property type="match status" value="1"/>
</dbReference>
<dbReference type="GO" id="GO:0006633">
    <property type="term" value="P:fatty acid biosynthetic process"/>
    <property type="evidence" value="ECO:0007669"/>
    <property type="project" value="UniProtKB-UniPathway"/>
</dbReference>
<dbReference type="NCBIfam" id="NF005589">
    <property type="entry name" value="PRK07314.1"/>
    <property type="match status" value="1"/>
</dbReference>
<comment type="subcellular location">
    <subcellularLocation>
        <location evidence="1">Cytoplasm</location>
    </subcellularLocation>
</comment>
<reference evidence="21" key="1">
    <citation type="submission" date="2016-10" db="EMBL/GenBank/DDBJ databases">
        <authorList>
            <person name="Varghese N."/>
            <person name="Submissions S."/>
        </authorList>
    </citation>
    <scope>NUCLEOTIDE SEQUENCE [LARGE SCALE GENOMIC DNA]</scope>
    <source>
        <strain evidence="21">CGMCC 1.6444</strain>
    </source>
</reference>
<evidence type="ECO:0000259" key="19">
    <source>
        <dbReference type="PROSITE" id="PS52004"/>
    </source>
</evidence>
<comment type="subunit">
    <text evidence="4">Homodimer.</text>
</comment>
<dbReference type="GO" id="GO:0005829">
    <property type="term" value="C:cytosol"/>
    <property type="evidence" value="ECO:0007669"/>
    <property type="project" value="TreeGrafter"/>
</dbReference>
<organism evidence="20 21">
    <name type="scientific">Halomonas shengliensis</name>
    <dbReference type="NCBI Taxonomy" id="419597"/>
    <lineage>
        <taxon>Bacteria</taxon>
        <taxon>Pseudomonadati</taxon>
        <taxon>Pseudomonadota</taxon>
        <taxon>Gammaproteobacteria</taxon>
        <taxon>Oceanospirillales</taxon>
        <taxon>Halomonadaceae</taxon>
        <taxon>Halomonas</taxon>
    </lineage>
</organism>
<evidence type="ECO:0000256" key="18">
    <source>
        <dbReference type="RuleBase" id="RU003694"/>
    </source>
</evidence>
<dbReference type="OrthoDB" id="9808669at2"/>
<dbReference type="PANTHER" id="PTHR11712:SF306">
    <property type="entry name" value="3-OXOACYL-[ACYL-CARRIER-PROTEIN] SYNTHASE 1"/>
    <property type="match status" value="1"/>
</dbReference>
<dbReference type="PANTHER" id="PTHR11712">
    <property type="entry name" value="POLYKETIDE SYNTHASE-RELATED"/>
    <property type="match status" value="1"/>
</dbReference>
<dbReference type="Pfam" id="PF02801">
    <property type="entry name" value="Ketoacyl-synt_C"/>
    <property type="match status" value="1"/>
</dbReference>
<dbReference type="Gene3D" id="3.40.47.10">
    <property type="match status" value="2"/>
</dbReference>
<keyword evidence="12" id="KW-0012">Acyltransferase</keyword>
<dbReference type="InterPro" id="IPR000794">
    <property type="entry name" value="Beta-ketoacyl_synthase"/>
</dbReference>
<dbReference type="InterPro" id="IPR020841">
    <property type="entry name" value="PKS_Beta-ketoAc_synthase_dom"/>
</dbReference>
<dbReference type="FunFam" id="3.40.47.10:FF:000005">
    <property type="entry name" value="3-oxoacyl-[acyl-carrier-protein] synthase I"/>
    <property type="match status" value="1"/>
</dbReference>
<keyword evidence="11" id="KW-0275">Fatty acid biosynthesis</keyword>
<accession>A0A1H0MUA9</accession>
<keyword evidence="7" id="KW-0444">Lipid biosynthesis</keyword>
<dbReference type="RefSeq" id="WP_089680844.1">
    <property type="nucleotide sequence ID" value="NZ_FNIV01000013.1"/>
</dbReference>
<dbReference type="EMBL" id="FNIV01000013">
    <property type="protein sequence ID" value="SDO83961.1"/>
    <property type="molecule type" value="Genomic_DNA"/>
</dbReference>
<keyword evidence="8 18" id="KW-0808">Transferase</keyword>
<evidence type="ECO:0000256" key="13">
    <source>
        <dbReference type="ARBA" id="ARBA00039450"/>
    </source>
</evidence>
<dbReference type="NCBIfam" id="NF005935">
    <property type="entry name" value="PRK07967.1"/>
    <property type="match status" value="1"/>
</dbReference>
<evidence type="ECO:0000256" key="10">
    <source>
        <dbReference type="ARBA" id="ARBA00023098"/>
    </source>
</evidence>
<evidence type="ECO:0000256" key="8">
    <source>
        <dbReference type="ARBA" id="ARBA00022679"/>
    </source>
</evidence>
<evidence type="ECO:0000256" key="6">
    <source>
        <dbReference type="ARBA" id="ARBA00022490"/>
    </source>
</evidence>
<dbReference type="InterPro" id="IPR014030">
    <property type="entry name" value="Ketoacyl_synth_N"/>
</dbReference>
<dbReference type="UniPathway" id="UPA00094"/>
<dbReference type="Pfam" id="PF00109">
    <property type="entry name" value="ketoacyl-synt"/>
    <property type="match status" value="1"/>
</dbReference>
<dbReference type="SUPFAM" id="SSF53901">
    <property type="entry name" value="Thiolase-like"/>
    <property type="match status" value="2"/>
</dbReference>
<evidence type="ECO:0000256" key="17">
    <source>
        <dbReference type="ARBA" id="ARBA00048506"/>
    </source>
</evidence>
<evidence type="ECO:0000256" key="7">
    <source>
        <dbReference type="ARBA" id="ARBA00022516"/>
    </source>
</evidence>
<evidence type="ECO:0000256" key="16">
    <source>
        <dbReference type="ARBA" id="ARBA00048121"/>
    </source>
</evidence>
<comment type="catalytic activity">
    <reaction evidence="16">
        <text>(3Z)-decenoyl-[ACP] + malonyl-[ACP] + H(+) = 3-oxo-(5Z)-dodecenoyl-[ACP] + holo-[ACP] + CO2</text>
        <dbReference type="Rhea" id="RHEA:54940"/>
        <dbReference type="Rhea" id="RHEA-COMP:9623"/>
        <dbReference type="Rhea" id="RHEA-COMP:9685"/>
        <dbReference type="Rhea" id="RHEA-COMP:9927"/>
        <dbReference type="Rhea" id="RHEA-COMP:14042"/>
        <dbReference type="ChEBI" id="CHEBI:15378"/>
        <dbReference type="ChEBI" id="CHEBI:16526"/>
        <dbReference type="ChEBI" id="CHEBI:64479"/>
        <dbReference type="ChEBI" id="CHEBI:78449"/>
        <dbReference type="ChEBI" id="CHEBI:78798"/>
        <dbReference type="ChEBI" id="CHEBI:138410"/>
    </reaction>
    <physiologicalReaction direction="left-to-right" evidence="16">
        <dbReference type="Rhea" id="RHEA:54941"/>
    </physiologicalReaction>
</comment>
<name>A0A1H0MUA9_9GAMM</name>
<dbReference type="InterPro" id="IPR016039">
    <property type="entry name" value="Thiolase-like"/>
</dbReference>
<keyword evidence="9" id="KW-0276">Fatty acid metabolism</keyword>
<feature type="domain" description="Ketosynthase family 3 (KS3)" evidence="19">
    <location>
        <begin position="1"/>
        <end position="402"/>
    </location>
</feature>
<evidence type="ECO:0000256" key="14">
    <source>
        <dbReference type="ARBA" id="ARBA00041620"/>
    </source>
</evidence>
<evidence type="ECO:0000313" key="20">
    <source>
        <dbReference type="EMBL" id="SDO83961.1"/>
    </source>
</evidence>
<dbReference type="AlphaFoldDB" id="A0A1H0MUA9"/>
<evidence type="ECO:0000256" key="4">
    <source>
        <dbReference type="ARBA" id="ARBA00011738"/>
    </source>
</evidence>
<protein>
    <recommendedName>
        <fullName evidence="13">3-oxoacyl-[acyl-carrier-protein] synthase 1</fullName>
        <ecNumber evidence="5">2.3.1.41</ecNumber>
    </recommendedName>
    <alternativeName>
        <fullName evidence="14">3-oxoacyl-[acyl-carrier-protein] synthase I</fullName>
    </alternativeName>
    <alternativeName>
        <fullName evidence="15">Beta-ketoacyl-ACP synthase I</fullName>
    </alternativeName>
</protein>
<evidence type="ECO:0000256" key="3">
    <source>
        <dbReference type="ARBA" id="ARBA00008467"/>
    </source>
</evidence>
<comment type="catalytic activity">
    <reaction evidence="17">
        <text>a fatty acyl-[ACP] + malonyl-[ACP] + H(+) = a 3-oxoacyl-[ACP] + holo-[ACP] + CO2</text>
        <dbReference type="Rhea" id="RHEA:22836"/>
        <dbReference type="Rhea" id="RHEA-COMP:9623"/>
        <dbReference type="Rhea" id="RHEA-COMP:9685"/>
        <dbReference type="Rhea" id="RHEA-COMP:9916"/>
        <dbReference type="Rhea" id="RHEA-COMP:14125"/>
        <dbReference type="ChEBI" id="CHEBI:15378"/>
        <dbReference type="ChEBI" id="CHEBI:16526"/>
        <dbReference type="ChEBI" id="CHEBI:64479"/>
        <dbReference type="ChEBI" id="CHEBI:78449"/>
        <dbReference type="ChEBI" id="CHEBI:78776"/>
        <dbReference type="ChEBI" id="CHEBI:138651"/>
        <dbReference type="EC" id="2.3.1.41"/>
    </reaction>
    <physiologicalReaction direction="left-to-right" evidence="17">
        <dbReference type="Rhea" id="RHEA:22837"/>
    </physiologicalReaction>
</comment>
<evidence type="ECO:0000256" key="5">
    <source>
        <dbReference type="ARBA" id="ARBA00013191"/>
    </source>
</evidence>
<gene>
    <name evidence="20" type="ORF">SAMN04487957_11348</name>
</gene>
<evidence type="ECO:0000256" key="15">
    <source>
        <dbReference type="ARBA" id="ARBA00042143"/>
    </source>
</evidence>
<evidence type="ECO:0000313" key="21">
    <source>
        <dbReference type="Proteomes" id="UP000199075"/>
    </source>
</evidence>
<evidence type="ECO:0000256" key="11">
    <source>
        <dbReference type="ARBA" id="ARBA00023160"/>
    </source>
</evidence>
<evidence type="ECO:0000256" key="1">
    <source>
        <dbReference type="ARBA" id="ARBA00004496"/>
    </source>
</evidence>
<dbReference type="SMART" id="SM00825">
    <property type="entry name" value="PKS_KS"/>
    <property type="match status" value="1"/>
</dbReference>
<evidence type="ECO:0000256" key="2">
    <source>
        <dbReference type="ARBA" id="ARBA00005194"/>
    </source>
</evidence>
<comment type="pathway">
    <text evidence="2">Lipid metabolism; fatty acid biosynthesis.</text>
</comment>
<comment type="similarity">
    <text evidence="3 18">Belongs to the thiolase-like superfamily. Beta-ketoacyl-ACP synthases family.</text>
</comment>
<dbReference type="GO" id="GO:0004315">
    <property type="term" value="F:3-oxoacyl-[acyl-carrier-protein] synthase activity"/>
    <property type="evidence" value="ECO:0007669"/>
    <property type="project" value="UniProtKB-EC"/>
</dbReference>
<evidence type="ECO:0000256" key="9">
    <source>
        <dbReference type="ARBA" id="ARBA00022832"/>
    </source>
</evidence>